<feature type="domain" description="Major facilitator superfamily (MFS) profile" evidence="8">
    <location>
        <begin position="63"/>
        <end position="492"/>
    </location>
</feature>
<dbReference type="InterPro" id="IPR020846">
    <property type="entry name" value="MFS_dom"/>
</dbReference>
<organism evidence="9 10">
    <name type="scientific">Halobaculum magnesiiphilum</name>
    <dbReference type="NCBI Taxonomy" id="1017351"/>
    <lineage>
        <taxon>Archaea</taxon>
        <taxon>Methanobacteriati</taxon>
        <taxon>Methanobacteriota</taxon>
        <taxon>Stenosarchaea group</taxon>
        <taxon>Halobacteria</taxon>
        <taxon>Halobacteriales</taxon>
        <taxon>Haloferacaceae</taxon>
        <taxon>Halobaculum</taxon>
    </lineage>
</organism>
<dbReference type="InterPro" id="IPR011701">
    <property type="entry name" value="MFS"/>
</dbReference>
<dbReference type="Pfam" id="PF07690">
    <property type="entry name" value="MFS_1"/>
    <property type="match status" value="1"/>
</dbReference>
<evidence type="ECO:0000256" key="5">
    <source>
        <dbReference type="ARBA" id="ARBA00023136"/>
    </source>
</evidence>
<feature type="transmembrane region" description="Helical" evidence="7">
    <location>
        <begin position="196"/>
        <end position="220"/>
    </location>
</feature>
<evidence type="ECO:0000256" key="6">
    <source>
        <dbReference type="SAM" id="MobiDB-lite"/>
    </source>
</evidence>
<proteinExistence type="predicted"/>
<dbReference type="Gene3D" id="1.20.1250.20">
    <property type="entry name" value="MFS general substrate transporter like domains"/>
    <property type="match status" value="1"/>
</dbReference>
<dbReference type="InterPro" id="IPR036259">
    <property type="entry name" value="MFS_trans_sf"/>
</dbReference>
<feature type="region of interest" description="Disordered" evidence="6">
    <location>
        <begin position="1"/>
        <end position="55"/>
    </location>
</feature>
<dbReference type="AlphaFoldDB" id="A0A8T8W8Z5"/>
<feature type="transmembrane region" description="Helical" evidence="7">
    <location>
        <begin position="393"/>
        <end position="415"/>
    </location>
</feature>
<dbReference type="PANTHER" id="PTHR23504:SF15">
    <property type="entry name" value="MAJOR FACILITATOR SUPERFAMILY (MFS) PROFILE DOMAIN-CONTAINING PROTEIN"/>
    <property type="match status" value="1"/>
</dbReference>
<dbReference type="Proteomes" id="UP000826254">
    <property type="component" value="Chromosome"/>
</dbReference>
<dbReference type="GO" id="GO:0016020">
    <property type="term" value="C:membrane"/>
    <property type="evidence" value="ECO:0007669"/>
    <property type="project" value="UniProtKB-SubCell"/>
</dbReference>
<feature type="transmembrane region" description="Helical" evidence="7">
    <location>
        <begin position="460"/>
        <end position="486"/>
    </location>
</feature>
<feature type="compositionally biased region" description="Gly residues" evidence="6">
    <location>
        <begin position="24"/>
        <end position="33"/>
    </location>
</feature>
<dbReference type="GO" id="GO:0022857">
    <property type="term" value="F:transmembrane transporter activity"/>
    <property type="evidence" value="ECO:0007669"/>
    <property type="project" value="InterPro"/>
</dbReference>
<keyword evidence="10" id="KW-1185">Reference proteome</keyword>
<evidence type="ECO:0000259" key="8">
    <source>
        <dbReference type="PROSITE" id="PS50850"/>
    </source>
</evidence>
<keyword evidence="3 7" id="KW-0812">Transmembrane</keyword>
<feature type="transmembrane region" description="Helical" evidence="7">
    <location>
        <begin position="293"/>
        <end position="313"/>
    </location>
</feature>
<accession>A0A8T8W8Z5</accession>
<feature type="transmembrane region" description="Helical" evidence="7">
    <location>
        <begin position="97"/>
        <end position="117"/>
    </location>
</feature>
<feature type="transmembrane region" description="Helical" evidence="7">
    <location>
        <begin position="353"/>
        <end position="373"/>
    </location>
</feature>
<protein>
    <submittedName>
        <fullName evidence="9">MFS transporter</fullName>
    </submittedName>
</protein>
<dbReference type="SUPFAM" id="SSF103473">
    <property type="entry name" value="MFS general substrate transporter"/>
    <property type="match status" value="1"/>
</dbReference>
<dbReference type="PROSITE" id="PS50850">
    <property type="entry name" value="MFS"/>
    <property type="match status" value="1"/>
</dbReference>
<evidence type="ECO:0000313" key="10">
    <source>
        <dbReference type="Proteomes" id="UP000826254"/>
    </source>
</evidence>
<dbReference type="PANTHER" id="PTHR23504">
    <property type="entry name" value="MAJOR FACILITATOR SUPERFAMILY DOMAIN-CONTAINING PROTEIN 10"/>
    <property type="match status" value="1"/>
</dbReference>
<keyword evidence="4 7" id="KW-1133">Transmembrane helix</keyword>
<keyword evidence="5 7" id="KW-0472">Membrane</keyword>
<feature type="transmembrane region" description="Helical" evidence="7">
    <location>
        <begin position="129"/>
        <end position="147"/>
    </location>
</feature>
<keyword evidence="2" id="KW-0813">Transport</keyword>
<feature type="transmembrane region" description="Helical" evidence="7">
    <location>
        <begin position="240"/>
        <end position="262"/>
    </location>
</feature>
<evidence type="ECO:0000256" key="4">
    <source>
        <dbReference type="ARBA" id="ARBA00022989"/>
    </source>
</evidence>
<sequence>MRASRDRSGSDGGHAAAGDDGGDGGDGGDGTGAGVDADAGADGGDGDGDGDGADGGNGGSRRAVAVVIAVVFLDLLGFGVVIPILPFYVRSFGVSDVFIGLIAATYSLAQFLAAPTLGRISDERGRRPVIAFSVAMAGVAWLVFGFATEVGAVAGTAAAVATLLLSRTLAGAAGGNISAAQAYIADVTPRDRRAGALGLVGAAFSLGFVFGPALGGLAASEEVVAGADALLPAFVPTTRFTLPSFLAAGLSFLAAGAAVLVLREPERTRTPEAPRRSLVAQFRDALSDDALRPLVASYFVASVAFAGIQVMFIPFAADFYGYDATAAAVFLTYIGVLGTINQGALVGPLERRLGAVRLAGIGGSALAASLGLLPFTPQIGAALPLAGDPGSGLLSGALVTGPTVALFAVGALLSFGNGALNVSLSTLVSERASDETQGAAFGVTQGAGSLGRTVGPPAAAAAYVLAYWSPFVAGAVLLVPVVWVLARGAATEPAGAW</sequence>
<gene>
    <name evidence="9" type="ORF">K6T50_08270</name>
</gene>
<evidence type="ECO:0000256" key="7">
    <source>
        <dbReference type="SAM" id="Phobius"/>
    </source>
</evidence>
<reference evidence="9 10" key="1">
    <citation type="journal article" date="2021" name="Int. J. Syst. Evol. Microbiol.">
        <title>Halobaculum halophilum sp. nov. and Halobaculum salinum sp. nov., isolated from salt lake and saline soil.</title>
        <authorList>
            <person name="Cui H.L."/>
            <person name="Shi X.W."/>
            <person name="Yin X.M."/>
            <person name="Yang X.Y."/>
            <person name="Hou J."/>
            <person name="Zhu L."/>
        </authorList>
    </citation>
    <scope>NUCLEOTIDE SEQUENCE [LARGE SCALE GENOMIC DNA]</scope>
    <source>
        <strain evidence="9 10">NBRC 109044</strain>
    </source>
</reference>
<dbReference type="CDD" id="cd17330">
    <property type="entry name" value="MFS_SLC46_TetA_like"/>
    <property type="match status" value="1"/>
</dbReference>
<feature type="transmembrane region" description="Helical" evidence="7">
    <location>
        <begin position="319"/>
        <end position="341"/>
    </location>
</feature>
<evidence type="ECO:0000256" key="1">
    <source>
        <dbReference type="ARBA" id="ARBA00004141"/>
    </source>
</evidence>
<feature type="transmembrane region" description="Helical" evidence="7">
    <location>
        <begin position="63"/>
        <end position="85"/>
    </location>
</feature>
<evidence type="ECO:0000256" key="3">
    <source>
        <dbReference type="ARBA" id="ARBA00022692"/>
    </source>
</evidence>
<dbReference type="EMBL" id="CP081958">
    <property type="protein sequence ID" value="QZP36332.1"/>
    <property type="molecule type" value="Genomic_DNA"/>
</dbReference>
<dbReference type="PRINTS" id="PR01035">
    <property type="entry name" value="TCRTETA"/>
</dbReference>
<feature type="transmembrane region" description="Helical" evidence="7">
    <location>
        <begin position="153"/>
        <end position="175"/>
    </location>
</feature>
<evidence type="ECO:0000256" key="2">
    <source>
        <dbReference type="ARBA" id="ARBA00022448"/>
    </source>
</evidence>
<name>A0A8T8W8Z5_9EURY</name>
<dbReference type="KEGG" id="hmp:K6T50_08270"/>
<evidence type="ECO:0000313" key="9">
    <source>
        <dbReference type="EMBL" id="QZP36332.1"/>
    </source>
</evidence>
<comment type="subcellular location">
    <subcellularLocation>
        <location evidence="1">Membrane</location>
        <topology evidence="1">Multi-pass membrane protein</topology>
    </subcellularLocation>
</comment>
<dbReference type="InterPro" id="IPR001958">
    <property type="entry name" value="Tet-R_TetA/multi-R_MdtG-like"/>
</dbReference>